<gene>
    <name evidence="1" type="ORF">ASUIS_1744</name>
</gene>
<dbReference type="KEGG" id="asui:ASUIS_1744"/>
<accession>A0AAD0SRR8</accession>
<name>A0AAD0SRR8_9BACT</name>
<keyword evidence="2" id="KW-1185">Reference proteome</keyword>
<evidence type="ECO:0000313" key="2">
    <source>
        <dbReference type="Proteomes" id="UP000263040"/>
    </source>
</evidence>
<organism evidence="1 2">
    <name type="scientific">Arcobacter suis CECT 7833</name>
    <dbReference type="NCBI Taxonomy" id="663365"/>
    <lineage>
        <taxon>Bacteria</taxon>
        <taxon>Pseudomonadati</taxon>
        <taxon>Campylobacterota</taxon>
        <taxon>Epsilonproteobacteria</taxon>
        <taxon>Campylobacterales</taxon>
        <taxon>Arcobacteraceae</taxon>
        <taxon>Arcobacter</taxon>
    </lineage>
</organism>
<dbReference type="EMBL" id="CP032100">
    <property type="protein sequence ID" value="AXX90217.1"/>
    <property type="molecule type" value="Genomic_DNA"/>
</dbReference>
<reference evidence="1 2" key="1">
    <citation type="submission" date="2018-08" db="EMBL/GenBank/DDBJ databases">
        <title>Complete genome of the Arcobacter suis type strain LMG 26152.</title>
        <authorList>
            <person name="Miller W.G."/>
            <person name="Yee E."/>
            <person name="Bono J.L."/>
        </authorList>
    </citation>
    <scope>NUCLEOTIDE SEQUENCE [LARGE SCALE GENOMIC DNA]</scope>
    <source>
        <strain evidence="1 2">CECT 7833</strain>
    </source>
</reference>
<evidence type="ECO:0000313" key="1">
    <source>
        <dbReference type="EMBL" id="AXX90217.1"/>
    </source>
</evidence>
<dbReference type="Proteomes" id="UP000263040">
    <property type="component" value="Chromosome"/>
</dbReference>
<dbReference type="RefSeq" id="WP_118886732.1">
    <property type="nucleotide sequence ID" value="NZ_CP032100.1"/>
</dbReference>
<protein>
    <submittedName>
        <fullName evidence="1">Uncharacterized protein</fullName>
    </submittedName>
</protein>
<dbReference type="AlphaFoldDB" id="A0AAD0SRR8"/>
<proteinExistence type="predicted"/>
<sequence>MKRLLIVTIFLTNILFANDTYNTENSGKIDMHGGKSDKLVPQKLGNINISKPISPIAPKKLIEDEKKKEEKKEITK</sequence>